<dbReference type="AlphaFoldDB" id="A0AAW0AJF0"/>
<evidence type="ECO:0000256" key="1">
    <source>
        <dbReference type="SAM" id="MobiDB-lite"/>
    </source>
</evidence>
<proteinExistence type="predicted"/>
<gene>
    <name evidence="2" type="ORF">R3P38DRAFT_3323036</name>
</gene>
<comment type="caution">
    <text evidence="2">The sequence shown here is derived from an EMBL/GenBank/DDBJ whole genome shotgun (WGS) entry which is preliminary data.</text>
</comment>
<dbReference type="Proteomes" id="UP001362999">
    <property type="component" value="Unassembled WGS sequence"/>
</dbReference>
<dbReference type="EMBL" id="JAWWNJ010000062">
    <property type="protein sequence ID" value="KAK7012885.1"/>
    <property type="molecule type" value="Genomic_DNA"/>
</dbReference>
<keyword evidence="3" id="KW-1185">Reference proteome</keyword>
<sequence length="843" mass="94507">MSTVVRLSEWTPSTRRLKFVWKPIDYDEMKNYDIPFAIKEYLQNIAGQVKKKLHIREWNDWSKENLFNKTDEERQARKASLIASFPGMLTGPYASHLIRQYIALPLYVLTANVAVPHEPNFMAAVVLWTAMDGMRALSFFNNHLDDSASFESFVKDGDSTSRYSPFPVAQTGKGFILATQFLVQEMNKNALAALPADAKIRDLPNANISFRVGSQIGELKWSRGRKPGAPITLNATLDDLTLYNTQEEYIEARYHQEIDASGGGDPNTYDGRVGNKKKRLEDAAFNIARMKKLRIQYGLDRADSTSAVLPDEVCISVLRLPPKHTPEYLFSAVFGIFPPTRQWRLDNSNVVFFMGAHSAEPRFYYRDQYVQRGIRLAHISINYHGELELSPDHTAIVRDKSGKLEQYTKELGRDADEAFRTLPDLAGELAVEILLDDHPDALARILRPRDKQAAAQYRTAFKLAMQRVFQLAGSDRIYPHTQTESDLSIFPQLGLHPVLIGEHAFQVIHESGAYLPIAHYARQLNAISDPLREQLLNASEVPNYPGLSLVRILFKSALPSLPSANISVREFRHLHPRSAWSPDYQNLAFAVPRDCDEHGLKPCFCWLGPTLAVAADEYKGSPRISAENLWTLLANLMGRHLGMETALPTMKGCPGLILLPVEAPYTSAVALTTSRTSTMVNTTSGAFQSSAPPRMIDGSRNGYTQPLSLSKRPGQPAVDSILTPKPRDISAAQQDHLPGIEPRTAADDRASVNNALAQLSLHFKSMHDQVEELQSQVNKSNDLITAKDQNIVQKDERIVAKDVRIAELEEDMRRLLDLGNVFSENVAQFSEVKERAVKRQRAA</sequence>
<evidence type="ECO:0000313" key="3">
    <source>
        <dbReference type="Proteomes" id="UP001362999"/>
    </source>
</evidence>
<evidence type="ECO:0000313" key="2">
    <source>
        <dbReference type="EMBL" id="KAK7012885.1"/>
    </source>
</evidence>
<feature type="region of interest" description="Disordered" evidence="1">
    <location>
        <begin position="683"/>
        <end position="716"/>
    </location>
</feature>
<organism evidence="2 3">
    <name type="scientific">Favolaschia claudopus</name>
    <dbReference type="NCBI Taxonomy" id="2862362"/>
    <lineage>
        <taxon>Eukaryota</taxon>
        <taxon>Fungi</taxon>
        <taxon>Dikarya</taxon>
        <taxon>Basidiomycota</taxon>
        <taxon>Agaricomycotina</taxon>
        <taxon>Agaricomycetes</taxon>
        <taxon>Agaricomycetidae</taxon>
        <taxon>Agaricales</taxon>
        <taxon>Marasmiineae</taxon>
        <taxon>Mycenaceae</taxon>
        <taxon>Favolaschia</taxon>
    </lineage>
</organism>
<reference evidence="2 3" key="1">
    <citation type="journal article" date="2024" name="J Genomics">
        <title>Draft genome sequencing and assembly of Favolaschia claudopus CIRM-BRFM 2984 isolated from oak limbs.</title>
        <authorList>
            <person name="Navarro D."/>
            <person name="Drula E."/>
            <person name="Chaduli D."/>
            <person name="Cazenave R."/>
            <person name="Ahrendt S."/>
            <person name="Wang J."/>
            <person name="Lipzen A."/>
            <person name="Daum C."/>
            <person name="Barry K."/>
            <person name="Grigoriev I.V."/>
            <person name="Favel A."/>
            <person name="Rosso M.N."/>
            <person name="Martin F."/>
        </authorList>
    </citation>
    <scope>NUCLEOTIDE SEQUENCE [LARGE SCALE GENOMIC DNA]</scope>
    <source>
        <strain evidence="2 3">CIRM-BRFM 2984</strain>
    </source>
</reference>
<accession>A0AAW0AJF0</accession>
<name>A0AAW0AJF0_9AGAR</name>
<protein>
    <submittedName>
        <fullName evidence="2">Uncharacterized protein</fullName>
    </submittedName>
</protein>